<evidence type="ECO:0000313" key="3">
    <source>
        <dbReference type="Proteomes" id="UP000093276"/>
    </source>
</evidence>
<feature type="chain" id="PRO_5042159130" description="Lipoprotein" evidence="1">
    <location>
        <begin position="21"/>
        <end position="281"/>
    </location>
</feature>
<organism evidence="2 3">
    <name type="scientific">Flavobacterium anhuiense</name>
    <dbReference type="NCBI Taxonomy" id="459526"/>
    <lineage>
        <taxon>Bacteria</taxon>
        <taxon>Pseudomonadati</taxon>
        <taxon>Bacteroidota</taxon>
        <taxon>Flavobacteriia</taxon>
        <taxon>Flavobacteriales</taxon>
        <taxon>Flavobacteriaceae</taxon>
        <taxon>Flavobacterium</taxon>
    </lineage>
</organism>
<evidence type="ECO:0000313" key="2">
    <source>
        <dbReference type="EMBL" id="AOC95786.1"/>
    </source>
</evidence>
<evidence type="ECO:0000256" key="1">
    <source>
        <dbReference type="SAM" id="SignalP"/>
    </source>
</evidence>
<keyword evidence="1" id="KW-0732">Signal</keyword>
<dbReference type="RefSeq" id="WP_066033860.1">
    <property type="nucleotide sequence ID" value="NZ_CP016907.1"/>
</dbReference>
<proteinExistence type="predicted"/>
<protein>
    <recommendedName>
        <fullName evidence="4">Lipoprotein</fullName>
    </recommendedName>
</protein>
<dbReference type="SUPFAM" id="SSF50242">
    <property type="entry name" value="TIMP-like"/>
    <property type="match status" value="1"/>
</dbReference>
<dbReference type="EMBL" id="CP016907">
    <property type="protein sequence ID" value="AOC95786.1"/>
    <property type="molecule type" value="Genomic_DNA"/>
</dbReference>
<dbReference type="KEGG" id="fjg:BB050_02691"/>
<dbReference type="InterPro" id="IPR008993">
    <property type="entry name" value="TIMP-like_OB-fold"/>
</dbReference>
<gene>
    <name evidence="2" type="ORF">BB050_02691</name>
</gene>
<dbReference type="Gene3D" id="2.40.50.120">
    <property type="match status" value="1"/>
</dbReference>
<accession>A0AAC9D335</accession>
<dbReference type="GeneID" id="32308567"/>
<reference evidence="2 3" key="1">
    <citation type="submission" date="2016-08" db="EMBL/GenBank/DDBJ databases">
        <title>Complete genome sequence of Flavobacterium johnsoniae strain GSE09, a volatile-producing biocontrol agent isolated from cucumber (Cucumis sativus).</title>
        <authorList>
            <person name="Jeong J.-J."/>
            <person name="Oh J.Y."/>
            <person name="Jim Y.J."/>
            <person name="Sang M.K."/>
            <person name="Kim K.D."/>
        </authorList>
    </citation>
    <scope>NUCLEOTIDE SEQUENCE [LARGE SCALE GENOMIC DNA]</scope>
    <source>
        <strain evidence="2 3">GSE09</strain>
    </source>
</reference>
<feature type="signal peptide" evidence="1">
    <location>
        <begin position="1"/>
        <end position="20"/>
    </location>
</feature>
<evidence type="ECO:0008006" key="4">
    <source>
        <dbReference type="Google" id="ProtNLM"/>
    </source>
</evidence>
<dbReference type="AlphaFoldDB" id="A0AAC9D335"/>
<dbReference type="Proteomes" id="UP000093276">
    <property type="component" value="Chromosome"/>
</dbReference>
<sequence>MKKQILTILILLFLSVKAIACSCDTPKPVLEFYSSKYVFKGVITKKTFSKDSATYNIKFKVLESYKNGKIPKEISFTSYYQKKGSWDSCYREAYLNQEWLVFVKEKGGKLYFSQICTNSQLLNNKGIDANMQKLLNNANNFKLQDYIYNDYDDERTEFNYPKPITNLDSIFKTGKIKDYEKTYMVLALYIDEKGKLISSFSGLDMHYSEPYFVYHPVFKLLKKIDVRSKRPLNDFEIEAMDLYSKVDWEVKRHKDTKIPVKYIRYVRAEFDKETKKWKHDI</sequence>
<name>A0AAC9D335_9FLAO</name>